<evidence type="ECO:0000256" key="1">
    <source>
        <dbReference type="SAM" id="MobiDB-lite"/>
    </source>
</evidence>
<evidence type="ECO:0000313" key="3">
    <source>
        <dbReference type="EMBL" id="EIC28066.1"/>
    </source>
</evidence>
<sequence length="265" mass="28407">MIFKNKIQQMALSFFLSIGVAATPISPLSADVTINKFRGAWNDTTKYKPGNIVTFNGAVYLALVKNLNIEPDTDSSQWFTLAPNHDAANTSVNTLSSQVNKLSDDVAYLQGHPAPTPIALTYQNQFINAQVTAVSLIRGKYNGTYTDDVTTSFTITNKTSLDIYVLAKSSSFYITTNQGGACEQRSPSGLDASPGNNSTGRLDSKNFAKLAPGSSLSLTLKCTVDYPPSSDTLPTSVNFGGVFYYFDEANPNASFSVAFTGVAPN</sequence>
<evidence type="ECO:0000313" key="4">
    <source>
        <dbReference type="Proteomes" id="UP000005090"/>
    </source>
</evidence>
<dbReference type="GO" id="GO:0005975">
    <property type="term" value="P:carbohydrate metabolic process"/>
    <property type="evidence" value="ECO:0007669"/>
    <property type="project" value="InterPro"/>
</dbReference>
<dbReference type="RefSeq" id="WP_005368732.1">
    <property type="nucleotide sequence ID" value="NZ_CM001475.1"/>
</dbReference>
<feature type="chain" id="PRO_5003612285" evidence="2">
    <location>
        <begin position="23"/>
        <end position="265"/>
    </location>
</feature>
<dbReference type="SUPFAM" id="SSF51055">
    <property type="entry name" value="Carbohydrate binding domain"/>
    <property type="match status" value="1"/>
</dbReference>
<reference evidence="3 4" key="1">
    <citation type="journal article" date="2013" name="Genome Announc.">
        <title>Genome Sequence of the Obligate Gammaproteobacterial Methanotroph Methylomicrobium album Strain BG8.</title>
        <authorList>
            <person name="Kits K.D."/>
            <person name="Kalyuzhnaya M.G."/>
            <person name="Klotz M.G."/>
            <person name="Jetten M.S."/>
            <person name="Op den Camp H.J."/>
            <person name="Vuilleumier S."/>
            <person name="Bringel F."/>
            <person name="Dispirito A.A."/>
            <person name="Murrell J.C."/>
            <person name="Bruce D."/>
            <person name="Cheng J.F."/>
            <person name="Copeland A."/>
            <person name="Goodwin L."/>
            <person name="Hauser L."/>
            <person name="Lajus A."/>
            <person name="Land M.L."/>
            <person name="Lapidus A."/>
            <person name="Lucas S."/>
            <person name="Medigue C."/>
            <person name="Pitluck S."/>
            <person name="Woyke T."/>
            <person name="Zeytun A."/>
            <person name="Stein L.Y."/>
        </authorList>
    </citation>
    <scope>NUCLEOTIDE SEQUENCE [LARGE SCALE GENOMIC DNA]</scope>
    <source>
        <strain evidence="3 4">BG8</strain>
    </source>
</reference>
<proteinExistence type="predicted"/>
<dbReference type="GO" id="GO:0030246">
    <property type="term" value="F:carbohydrate binding"/>
    <property type="evidence" value="ECO:0007669"/>
    <property type="project" value="InterPro"/>
</dbReference>
<dbReference type="Gene3D" id="2.10.10.20">
    <property type="entry name" value="Carbohydrate-binding module superfamily 5/12"/>
    <property type="match status" value="1"/>
</dbReference>
<keyword evidence="4" id="KW-1185">Reference proteome</keyword>
<dbReference type="HOGENOM" id="CLU_1048920_0_0_6"/>
<dbReference type="CDD" id="cd12215">
    <property type="entry name" value="ChiC_BD"/>
    <property type="match status" value="1"/>
</dbReference>
<evidence type="ECO:0000256" key="2">
    <source>
        <dbReference type="SAM" id="SignalP"/>
    </source>
</evidence>
<dbReference type="GO" id="GO:0005576">
    <property type="term" value="C:extracellular region"/>
    <property type="evidence" value="ECO:0007669"/>
    <property type="project" value="InterPro"/>
</dbReference>
<dbReference type="AlphaFoldDB" id="H8GL67"/>
<dbReference type="EMBL" id="CM001475">
    <property type="protein sequence ID" value="EIC28066.1"/>
    <property type="molecule type" value="Genomic_DNA"/>
</dbReference>
<dbReference type="Proteomes" id="UP000005090">
    <property type="component" value="Chromosome"/>
</dbReference>
<feature type="signal peptide" evidence="2">
    <location>
        <begin position="1"/>
        <end position="22"/>
    </location>
</feature>
<accession>H8GL67</accession>
<organism evidence="3 4">
    <name type="scientific">Methylomicrobium album BG8</name>
    <dbReference type="NCBI Taxonomy" id="686340"/>
    <lineage>
        <taxon>Bacteria</taxon>
        <taxon>Pseudomonadati</taxon>
        <taxon>Pseudomonadota</taxon>
        <taxon>Gammaproteobacteria</taxon>
        <taxon>Methylococcales</taxon>
        <taxon>Methylococcaceae</taxon>
        <taxon>Methylomicrobium</taxon>
    </lineage>
</organism>
<dbReference type="STRING" id="686340.Metal_0200"/>
<dbReference type="GO" id="GO:0004553">
    <property type="term" value="F:hydrolase activity, hydrolyzing O-glycosyl compounds"/>
    <property type="evidence" value="ECO:0007669"/>
    <property type="project" value="InterPro"/>
</dbReference>
<keyword evidence="2" id="KW-0732">Signal</keyword>
<protein>
    <submittedName>
        <fullName evidence="3">Putative carbohydrate binding protein</fullName>
    </submittedName>
</protein>
<gene>
    <name evidence="3" type="ORF">Metal_0200</name>
</gene>
<dbReference type="InterPro" id="IPR036573">
    <property type="entry name" value="CBM_sf_5/12"/>
</dbReference>
<name>H8GL67_METAL</name>
<feature type="region of interest" description="Disordered" evidence="1">
    <location>
        <begin position="183"/>
        <end position="204"/>
    </location>
</feature>